<keyword evidence="1" id="KW-0560">Oxidoreductase</keyword>
<organism evidence="2">
    <name type="scientific">marine sediment metagenome</name>
    <dbReference type="NCBI Taxonomy" id="412755"/>
    <lineage>
        <taxon>unclassified sequences</taxon>
        <taxon>metagenomes</taxon>
        <taxon>ecological metagenomes</taxon>
    </lineage>
</organism>
<dbReference type="GO" id="GO:0016020">
    <property type="term" value="C:membrane"/>
    <property type="evidence" value="ECO:0007669"/>
    <property type="project" value="TreeGrafter"/>
</dbReference>
<evidence type="ECO:0000313" key="2">
    <source>
        <dbReference type="EMBL" id="GAI36591.1"/>
    </source>
</evidence>
<name>X1P2B9_9ZZZZ</name>
<dbReference type="PANTHER" id="PTHR43105">
    <property type="entry name" value="RESPIRATORY NITRATE REDUCTASE"/>
    <property type="match status" value="1"/>
</dbReference>
<dbReference type="SUPFAM" id="SSF53706">
    <property type="entry name" value="Formate dehydrogenase/DMSO reductase, domains 1-3"/>
    <property type="match status" value="1"/>
</dbReference>
<gene>
    <name evidence="2" type="ORF">S06H3_44063</name>
</gene>
<reference evidence="2" key="1">
    <citation type="journal article" date="2014" name="Front. Microbiol.">
        <title>High frequency of phylogenetically diverse reductive dehalogenase-homologous genes in deep subseafloor sedimentary metagenomes.</title>
        <authorList>
            <person name="Kawai M."/>
            <person name="Futagami T."/>
            <person name="Toyoda A."/>
            <person name="Takaki Y."/>
            <person name="Nishi S."/>
            <person name="Hori S."/>
            <person name="Arai W."/>
            <person name="Tsubouchi T."/>
            <person name="Morono Y."/>
            <person name="Uchiyama I."/>
            <person name="Ito T."/>
            <person name="Fujiyama A."/>
            <person name="Inagaki F."/>
            <person name="Takami H."/>
        </authorList>
    </citation>
    <scope>NUCLEOTIDE SEQUENCE</scope>
    <source>
        <strain evidence="2">Expedition CK06-06</strain>
    </source>
</reference>
<evidence type="ECO:0008006" key="3">
    <source>
        <dbReference type="Google" id="ProtNLM"/>
    </source>
</evidence>
<dbReference type="PANTHER" id="PTHR43105:SF14">
    <property type="entry name" value="FORMATE DEHYDROGENASE H"/>
    <property type="match status" value="1"/>
</dbReference>
<proteinExistence type="predicted"/>
<dbReference type="Gene3D" id="3.40.50.740">
    <property type="match status" value="1"/>
</dbReference>
<sequence length="178" mass="19283">MIYKNIVCTLCGCLCDDIEVVTEGGRVADAKNACEFSKSKFLNHAKNRAKPIIKKNGELVEVPIEEALDEAAEVLKKADFPLIYGLSSTETDAQRLAVELAELIGASIDNTTSVCHGPTILATQDCGAAKCTLGEVKNRADLVIFWGCNPAEAHLRHATRYSITPRGLYTESGKKGRE</sequence>
<feature type="non-terminal residue" evidence="2">
    <location>
        <position position="178"/>
    </location>
</feature>
<dbReference type="AlphaFoldDB" id="X1P2B9"/>
<accession>X1P2B9</accession>
<dbReference type="GO" id="GO:0022904">
    <property type="term" value="P:respiratory electron transport chain"/>
    <property type="evidence" value="ECO:0007669"/>
    <property type="project" value="TreeGrafter"/>
</dbReference>
<dbReference type="EMBL" id="BARV01027376">
    <property type="protein sequence ID" value="GAI36591.1"/>
    <property type="molecule type" value="Genomic_DNA"/>
</dbReference>
<protein>
    <recommendedName>
        <fullName evidence="3">Molybdopterin oxidoreductase domain-containing protein</fullName>
    </recommendedName>
</protein>
<dbReference type="InterPro" id="IPR050123">
    <property type="entry name" value="Prok_molybdopt-oxidoreductase"/>
</dbReference>
<evidence type="ECO:0000256" key="1">
    <source>
        <dbReference type="ARBA" id="ARBA00023002"/>
    </source>
</evidence>
<dbReference type="Gene3D" id="3.40.228.10">
    <property type="entry name" value="Dimethylsulfoxide Reductase, domain 2"/>
    <property type="match status" value="1"/>
</dbReference>
<comment type="caution">
    <text evidence="2">The sequence shown here is derived from an EMBL/GenBank/DDBJ whole genome shotgun (WGS) entry which is preliminary data.</text>
</comment>
<dbReference type="GO" id="GO:0003954">
    <property type="term" value="F:NADH dehydrogenase activity"/>
    <property type="evidence" value="ECO:0007669"/>
    <property type="project" value="TreeGrafter"/>
</dbReference>